<feature type="transmembrane region" description="Helical" evidence="4">
    <location>
        <begin position="12"/>
        <end position="38"/>
    </location>
</feature>
<proteinExistence type="inferred from homology"/>
<reference evidence="5 6" key="2">
    <citation type="submission" date="2018-11" db="EMBL/GenBank/DDBJ databases">
        <authorList>
            <consortium name="Pathogen Informatics"/>
        </authorList>
    </citation>
    <scope>NUCLEOTIDE SEQUENCE [LARGE SCALE GENOMIC DNA]</scope>
    <source>
        <strain evidence="5 6">Egypt</strain>
    </source>
</reference>
<comment type="subcellular location">
    <subcellularLocation>
        <location evidence="1">Endoplasmic reticulum</location>
    </subcellularLocation>
</comment>
<dbReference type="GO" id="GO:0016491">
    <property type="term" value="F:oxidoreductase activity"/>
    <property type="evidence" value="ECO:0007669"/>
    <property type="project" value="UniProtKB-KW"/>
</dbReference>
<keyword evidence="6" id="KW-1185">Reference proteome</keyword>
<organism evidence="7">
    <name type="scientific">Echinostoma caproni</name>
    <dbReference type="NCBI Taxonomy" id="27848"/>
    <lineage>
        <taxon>Eukaryota</taxon>
        <taxon>Metazoa</taxon>
        <taxon>Spiralia</taxon>
        <taxon>Lophotrochozoa</taxon>
        <taxon>Platyhelminthes</taxon>
        <taxon>Trematoda</taxon>
        <taxon>Digenea</taxon>
        <taxon>Plagiorchiida</taxon>
        <taxon>Echinostomata</taxon>
        <taxon>Echinostomatoidea</taxon>
        <taxon>Echinostomatidae</taxon>
        <taxon>Echinostoma</taxon>
    </lineage>
</organism>
<evidence type="ECO:0000313" key="6">
    <source>
        <dbReference type="Proteomes" id="UP000272942"/>
    </source>
</evidence>
<gene>
    <name evidence="5" type="ORF">ECPE_LOCUS17556</name>
</gene>
<name>A0A183BEC1_9TREM</name>
<keyword evidence="4" id="KW-0472">Membrane</keyword>
<protein>
    <submittedName>
        <fullName evidence="7">Inactive hydroxysteroid dehydrogenase-like protein 1</fullName>
    </submittedName>
</protein>
<dbReference type="WBParaSite" id="ECPE_0001760101-mRNA-1">
    <property type="protein sequence ID" value="ECPE_0001760101-mRNA-1"/>
    <property type="gene ID" value="ECPE_0001760101"/>
</dbReference>
<dbReference type="Gene3D" id="3.40.50.720">
    <property type="entry name" value="NAD(P)-binding Rossmann-like Domain"/>
    <property type="match status" value="1"/>
</dbReference>
<dbReference type="PANTHER" id="PTHR43899">
    <property type="entry name" value="RH59310P"/>
    <property type="match status" value="1"/>
</dbReference>
<dbReference type="InterPro" id="IPR051019">
    <property type="entry name" value="VLCFA-Steroid_DH"/>
</dbReference>
<dbReference type="PRINTS" id="PR00081">
    <property type="entry name" value="GDHRDH"/>
</dbReference>
<keyword evidence="3" id="KW-0560">Oxidoreductase</keyword>
<evidence type="ECO:0000313" key="7">
    <source>
        <dbReference type="WBParaSite" id="ECPE_0001760101-mRNA-1"/>
    </source>
</evidence>
<dbReference type="AlphaFoldDB" id="A0A183BEC1"/>
<dbReference type="CDD" id="cd05356">
    <property type="entry name" value="17beta-HSD1_like_SDR_c"/>
    <property type="match status" value="1"/>
</dbReference>
<dbReference type="OrthoDB" id="5545019at2759"/>
<dbReference type="PANTHER" id="PTHR43899:SF13">
    <property type="entry name" value="RH59310P"/>
    <property type="match status" value="1"/>
</dbReference>
<dbReference type="Pfam" id="PF00106">
    <property type="entry name" value="adh_short"/>
    <property type="match status" value="1"/>
</dbReference>
<keyword evidence="4" id="KW-1133">Transmembrane helix</keyword>
<dbReference type="GO" id="GO:0005783">
    <property type="term" value="C:endoplasmic reticulum"/>
    <property type="evidence" value="ECO:0007669"/>
    <property type="project" value="UniProtKB-SubCell"/>
</dbReference>
<dbReference type="InterPro" id="IPR002347">
    <property type="entry name" value="SDR_fam"/>
</dbReference>
<feature type="transmembrane region" description="Helical" evidence="4">
    <location>
        <begin position="44"/>
        <end position="70"/>
    </location>
</feature>
<comment type="similarity">
    <text evidence="2">Belongs to the short-chain dehydrogenases/reductases (SDR) family.</text>
</comment>
<dbReference type="InterPro" id="IPR020904">
    <property type="entry name" value="Sc_DH/Rdtase_CS"/>
</dbReference>
<accession>A0A183BEC1</accession>
<evidence type="ECO:0000313" key="5">
    <source>
        <dbReference type="EMBL" id="VDP94856.1"/>
    </source>
</evidence>
<evidence type="ECO:0000256" key="2">
    <source>
        <dbReference type="ARBA" id="ARBA00006484"/>
    </source>
</evidence>
<keyword evidence="4" id="KW-0812">Transmembrane</keyword>
<dbReference type="EMBL" id="UZAN01069987">
    <property type="protein sequence ID" value="VDP94856.1"/>
    <property type="molecule type" value="Genomic_DNA"/>
</dbReference>
<dbReference type="InterPro" id="IPR036291">
    <property type="entry name" value="NAD(P)-bd_dom_sf"/>
</dbReference>
<evidence type="ECO:0000256" key="1">
    <source>
        <dbReference type="ARBA" id="ARBA00004240"/>
    </source>
</evidence>
<evidence type="ECO:0000256" key="3">
    <source>
        <dbReference type="ARBA" id="ARBA00023002"/>
    </source>
</evidence>
<dbReference type="PROSITE" id="PS00061">
    <property type="entry name" value="ADH_SHORT"/>
    <property type="match status" value="1"/>
</dbReference>
<reference evidence="7" key="1">
    <citation type="submission" date="2016-06" db="UniProtKB">
        <authorList>
            <consortium name="WormBaseParasite"/>
        </authorList>
    </citation>
    <scope>IDENTIFICATION</scope>
</reference>
<dbReference type="Proteomes" id="UP000272942">
    <property type="component" value="Unassembled WGS sequence"/>
</dbReference>
<evidence type="ECO:0000256" key="4">
    <source>
        <dbReference type="SAM" id="Phobius"/>
    </source>
</evidence>
<sequence length="356" mass="40623">MATLAFKLSRKACIYHCCTYHIIRLFEFHGSLFFAFFLQTMYSWISWIIPVLFFWKIVIPFLLIVFRYTLGRKWYSKRNHLRKAGEWAIVTGATAGIGKAYAEELASDGLNVMIISRSQQKLDEFAKELQEKYNVQVKTVQADFTQVSEVDQLPSIACLVNNVGMVNVNPLSFPFADEMSLRDIERFVSCNCISMASMIHIVLPRLVEQNSGAAVINLSSFSGCNPLPYLTLYSGTKAFDRHLSNSLAVELNDRNVIVQTVCPMYVATSMVGRRRGFFVLDPREYVRSALNQLGVETLTYGHWIHALQIFYFSFLPQSLIILSNLYLQNVFVLYEQTNCPVLLMSLQKGTFIDVLS</sequence>
<dbReference type="SUPFAM" id="SSF51735">
    <property type="entry name" value="NAD(P)-binding Rossmann-fold domains"/>
    <property type="match status" value="1"/>
</dbReference>